<evidence type="ECO:0000256" key="3">
    <source>
        <dbReference type="ARBA" id="ARBA00014794"/>
    </source>
</evidence>
<keyword evidence="8" id="KW-1185">Reference proteome</keyword>
<keyword evidence="4" id="KW-0732">Signal</keyword>
<dbReference type="Gene3D" id="2.40.230.20">
    <property type="entry name" value="Nucleoside-specific channel-forming protein, Tsx-like"/>
    <property type="match status" value="1"/>
</dbReference>
<dbReference type="GO" id="GO:0005337">
    <property type="term" value="F:nucleoside transmembrane transporter activity"/>
    <property type="evidence" value="ECO:0007669"/>
    <property type="project" value="InterPro"/>
</dbReference>
<dbReference type="PRINTS" id="PR01277">
    <property type="entry name" value="CHANNELTSX"/>
</dbReference>
<dbReference type="InterPro" id="IPR018013">
    <property type="entry name" value="Channel_Tsx-like"/>
</dbReference>
<dbReference type="AlphaFoldDB" id="A0A8K0XVV2"/>
<dbReference type="Proteomes" id="UP000659047">
    <property type="component" value="Unassembled WGS sequence"/>
</dbReference>
<sequence length="235" mass="26377">MARWIKSRFPVLLTQEYETFARKGAFDFYGYTDALRFFGGGGNARGIRNHGSPLFMEIEPRLSFDKLTGALGRLKSAASLTTTFMTWVVTAPIWYMGLDTDIDTGLPVGLLVNVYAKYQWENYGAANEVSWDGYRLKVKYVVPMSELWGGKLSYAGFTNVDRGSDLGVLPNRTSYSIASSHILSLNYSHWRYAFAARYFHNGGQWEDGAGLNVGKGDFNMKSTGQGYYRVAGYNF</sequence>
<evidence type="ECO:0000256" key="6">
    <source>
        <dbReference type="ARBA" id="ARBA00023237"/>
    </source>
</evidence>
<dbReference type="InterPro" id="IPR036777">
    <property type="entry name" value="Channel_Tsx-like_sf"/>
</dbReference>
<evidence type="ECO:0000313" key="8">
    <source>
        <dbReference type="Proteomes" id="UP000659047"/>
    </source>
</evidence>
<comment type="caution">
    <text evidence="7">The sequence shown here is derived from an EMBL/GenBank/DDBJ whole genome shotgun (WGS) entry which is preliminary data.</text>
</comment>
<evidence type="ECO:0000256" key="1">
    <source>
        <dbReference type="ARBA" id="ARBA00004571"/>
    </source>
</evidence>
<dbReference type="GO" id="GO:0009279">
    <property type="term" value="C:cell outer membrane"/>
    <property type="evidence" value="ECO:0007669"/>
    <property type="project" value="UniProtKB-SubCell"/>
</dbReference>
<comment type="subcellular location">
    <subcellularLocation>
        <location evidence="1">Cell outer membrane</location>
        <topology evidence="1">Multi-pass membrane protein</topology>
    </subcellularLocation>
</comment>
<name>A0A8K0XVV2_9ENTR</name>
<accession>A0A8K0XVV2</accession>
<dbReference type="Pfam" id="PF03502">
    <property type="entry name" value="Channel_Tsx"/>
    <property type="match status" value="1"/>
</dbReference>
<keyword evidence="5" id="KW-0472">Membrane</keyword>
<dbReference type="SUPFAM" id="SSF111364">
    <property type="entry name" value="Tsx-like channel"/>
    <property type="match status" value="1"/>
</dbReference>
<keyword evidence="6" id="KW-0998">Cell outer membrane</keyword>
<evidence type="ECO:0000313" key="7">
    <source>
        <dbReference type="EMBL" id="MBK4714600.1"/>
    </source>
</evidence>
<dbReference type="InterPro" id="IPR003055">
    <property type="entry name" value="Channel_Tsx"/>
</dbReference>
<organism evidence="7 8">
    <name type="scientific">Tenebrionibacter intestinalis</name>
    <dbReference type="NCBI Taxonomy" id="2799638"/>
    <lineage>
        <taxon>Bacteria</taxon>
        <taxon>Pseudomonadati</taxon>
        <taxon>Pseudomonadota</taxon>
        <taxon>Gammaproteobacteria</taxon>
        <taxon>Enterobacterales</taxon>
        <taxon>Enterobacteriaceae</taxon>
        <taxon>Tenebrionibacter/Tenebrionicola group</taxon>
        <taxon>Tenebrionibacter</taxon>
    </lineage>
</organism>
<gene>
    <name evidence="7" type="ORF">JJB97_04475</name>
</gene>
<evidence type="ECO:0000256" key="4">
    <source>
        <dbReference type="ARBA" id="ARBA00022729"/>
    </source>
</evidence>
<protein>
    <recommendedName>
        <fullName evidence="3">Nucleoside-specific channel-forming protein Tsx</fullName>
    </recommendedName>
</protein>
<proteinExistence type="inferred from homology"/>
<comment type="similarity">
    <text evidence="2">Belongs to the nucleoside-specific channel-forming outer membrane porin (Tsx) (TC 1.B.10) family.</text>
</comment>
<reference evidence="7" key="1">
    <citation type="submission" date="2021-01" db="EMBL/GenBank/DDBJ databases">
        <title>Intestinitalea alba gen. nov., sp. nov., a novel genus of the family Enterobacteriaceae, isolated from the gut of the plastic-eating mealworm Tenebrio molitor L.</title>
        <authorList>
            <person name="Yang Y."/>
        </authorList>
    </citation>
    <scope>NUCLEOTIDE SEQUENCE</scope>
    <source>
        <strain evidence="7">BIT-L3</strain>
    </source>
</reference>
<dbReference type="EMBL" id="JAEPBH010000008">
    <property type="protein sequence ID" value="MBK4714600.1"/>
    <property type="molecule type" value="Genomic_DNA"/>
</dbReference>
<evidence type="ECO:0000256" key="5">
    <source>
        <dbReference type="ARBA" id="ARBA00023136"/>
    </source>
</evidence>
<evidence type="ECO:0000256" key="2">
    <source>
        <dbReference type="ARBA" id="ARBA00008728"/>
    </source>
</evidence>